<feature type="transmembrane region" description="Helical" evidence="1">
    <location>
        <begin position="71"/>
        <end position="91"/>
    </location>
</feature>
<keyword evidence="1" id="KW-1133">Transmembrane helix</keyword>
<protein>
    <recommendedName>
        <fullName evidence="3">Tellurium resistance protein</fullName>
    </recommendedName>
</protein>
<keyword evidence="1" id="KW-0472">Membrane</keyword>
<feature type="transmembrane region" description="Helical" evidence="1">
    <location>
        <begin position="39"/>
        <end position="59"/>
    </location>
</feature>
<name>A0A3B0T623_9ZZZZ</name>
<proteinExistence type="predicted"/>
<evidence type="ECO:0008006" key="3">
    <source>
        <dbReference type="Google" id="ProtNLM"/>
    </source>
</evidence>
<sequence length="152" mass="16420">MAGSKHMPTAAKLVSAFGLAVLGWVASEQFKPLMPSGTNFGYFNIVNLGLGLVCGWVVLGTRVGRGYFESLGAGLTGTTAMVFWAVFLQSMNEMLEQALRRNYDGILEAIIGVFAIAFKFGMLLLDFDLITVLVIGGMIAGLCAEWATRRWS</sequence>
<dbReference type="AlphaFoldDB" id="A0A3B0T623"/>
<accession>A0A3B0T623</accession>
<dbReference type="EMBL" id="UOEG01000240">
    <property type="protein sequence ID" value="VAW02386.1"/>
    <property type="molecule type" value="Genomic_DNA"/>
</dbReference>
<reference evidence="2" key="1">
    <citation type="submission" date="2018-06" db="EMBL/GenBank/DDBJ databases">
        <authorList>
            <person name="Zhirakovskaya E."/>
        </authorList>
    </citation>
    <scope>NUCLEOTIDE SEQUENCE</scope>
</reference>
<feature type="transmembrane region" description="Helical" evidence="1">
    <location>
        <begin position="129"/>
        <end position="148"/>
    </location>
</feature>
<evidence type="ECO:0000313" key="2">
    <source>
        <dbReference type="EMBL" id="VAW02386.1"/>
    </source>
</evidence>
<organism evidence="2">
    <name type="scientific">hydrothermal vent metagenome</name>
    <dbReference type="NCBI Taxonomy" id="652676"/>
    <lineage>
        <taxon>unclassified sequences</taxon>
        <taxon>metagenomes</taxon>
        <taxon>ecological metagenomes</taxon>
    </lineage>
</organism>
<evidence type="ECO:0000256" key="1">
    <source>
        <dbReference type="SAM" id="Phobius"/>
    </source>
</evidence>
<dbReference type="NCBIfam" id="NF033773">
    <property type="entry name" value="tellur_TrgA"/>
    <property type="match status" value="1"/>
</dbReference>
<feature type="transmembrane region" description="Helical" evidence="1">
    <location>
        <begin position="6"/>
        <end position="27"/>
    </location>
</feature>
<gene>
    <name evidence="2" type="ORF">MNBD_ALPHA07-1348</name>
</gene>
<keyword evidence="1" id="KW-0812">Transmembrane</keyword>
<dbReference type="InterPro" id="IPR047784">
    <property type="entry name" value="TrgA"/>
</dbReference>